<keyword evidence="2" id="KW-1185">Reference proteome</keyword>
<proteinExistence type="predicted"/>
<sequence>MNRIFTITITILALSINAKSQSKLDFCKKWNLEGYIYWGITFSPEETEKNDYLNFIEDGTFISVDEGKLENGTWKWDLKNKSLHLCDSKSNKPIIFGIIKVTKNELILLLKDNEDSIKLKFLAEK</sequence>
<accession>A0A2S7WAA9</accession>
<name>A0A2S7WAA9_9FLAO</name>
<evidence type="ECO:0000313" key="1">
    <source>
        <dbReference type="EMBL" id="PQJ74172.1"/>
    </source>
</evidence>
<evidence type="ECO:0000313" key="2">
    <source>
        <dbReference type="Proteomes" id="UP000237608"/>
    </source>
</evidence>
<protein>
    <recommendedName>
        <fullName evidence="3">Lipocalin-like domain-containing protein</fullName>
    </recommendedName>
</protein>
<organism evidence="1 2">
    <name type="scientific">Polaribacter gangjinensis</name>
    <dbReference type="NCBI Taxonomy" id="574710"/>
    <lineage>
        <taxon>Bacteria</taxon>
        <taxon>Pseudomonadati</taxon>
        <taxon>Bacteroidota</taxon>
        <taxon>Flavobacteriia</taxon>
        <taxon>Flavobacteriales</taxon>
        <taxon>Flavobacteriaceae</taxon>
    </lineage>
</organism>
<evidence type="ECO:0008006" key="3">
    <source>
        <dbReference type="Google" id="ProtNLM"/>
    </source>
</evidence>
<dbReference type="OrthoDB" id="1444727at2"/>
<dbReference type="RefSeq" id="WP_105045322.1">
    <property type="nucleotide sequence ID" value="NZ_CP150662.1"/>
</dbReference>
<dbReference type="EMBL" id="MSCL01000001">
    <property type="protein sequence ID" value="PQJ74172.1"/>
    <property type="molecule type" value="Genomic_DNA"/>
</dbReference>
<dbReference type="AlphaFoldDB" id="A0A2S7WAA9"/>
<comment type="caution">
    <text evidence="1">The sequence shown here is derived from an EMBL/GenBank/DDBJ whole genome shotgun (WGS) entry which is preliminary data.</text>
</comment>
<dbReference type="Proteomes" id="UP000237608">
    <property type="component" value="Unassembled WGS sequence"/>
</dbReference>
<reference evidence="1 2" key="1">
    <citation type="submission" date="2016-12" db="EMBL/GenBank/DDBJ databases">
        <title>Trade-off between light-utilization and light-protection in marine flavobacteria.</title>
        <authorList>
            <person name="Kumagai Y."/>
            <person name="Yoshizawa S."/>
            <person name="Kogure K."/>
            <person name="Iwasaki W."/>
        </authorList>
    </citation>
    <scope>NUCLEOTIDE SEQUENCE [LARGE SCALE GENOMIC DNA]</scope>
    <source>
        <strain evidence="1 2">KCTC 22729</strain>
    </source>
</reference>
<gene>
    <name evidence="1" type="ORF">BTO13_02280</name>
</gene>